<evidence type="ECO:0000256" key="1">
    <source>
        <dbReference type="SAM" id="Phobius"/>
    </source>
</evidence>
<protein>
    <submittedName>
        <fullName evidence="2">Uncharacterized protein</fullName>
    </submittedName>
</protein>
<dbReference type="AlphaFoldDB" id="E4Z495"/>
<dbReference type="Proteomes" id="UP000011014">
    <property type="component" value="Unassembled WGS sequence"/>
</dbReference>
<evidence type="ECO:0000313" key="2">
    <source>
        <dbReference type="EMBL" id="CBY42523.1"/>
    </source>
</evidence>
<keyword evidence="1" id="KW-0472">Membrane</keyword>
<name>E4Z495_OIKDI</name>
<gene>
    <name evidence="2" type="ORF">GSOID_T00026222001</name>
</gene>
<dbReference type="EMBL" id="FN657243">
    <property type="protein sequence ID" value="CBY42523.1"/>
    <property type="molecule type" value="Genomic_DNA"/>
</dbReference>
<accession>E4Z495</accession>
<feature type="transmembrane region" description="Helical" evidence="1">
    <location>
        <begin position="21"/>
        <end position="40"/>
    </location>
</feature>
<proteinExistence type="predicted"/>
<keyword evidence="1" id="KW-1133">Transmembrane helix</keyword>
<sequence length="41" mass="4863">MARIKRHRVVPLRYSSSRDWNDVKLVVVILSLLIGANLYYF</sequence>
<keyword evidence="1" id="KW-0812">Transmembrane</keyword>
<organism evidence="2">
    <name type="scientific">Oikopleura dioica</name>
    <name type="common">Tunicate</name>
    <dbReference type="NCBI Taxonomy" id="34765"/>
    <lineage>
        <taxon>Eukaryota</taxon>
        <taxon>Metazoa</taxon>
        <taxon>Chordata</taxon>
        <taxon>Tunicata</taxon>
        <taxon>Appendicularia</taxon>
        <taxon>Copelata</taxon>
        <taxon>Oikopleuridae</taxon>
        <taxon>Oikopleura</taxon>
    </lineage>
</organism>
<feature type="non-terminal residue" evidence="2">
    <location>
        <position position="41"/>
    </location>
</feature>
<reference evidence="2" key="1">
    <citation type="journal article" date="2010" name="Science">
        <title>Plasticity of animal genome architecture unmasked by rapid evolution of a pelagic tunicate.</title>
        <authorList>
            <person name="Denoeud F."/>
            <person name="Henriet S."/>
            <person name="Mungpakdee S."/>
            <person name="Aury J.M."/>
            <person name="Da Silva C."/>
            <person name="Brinkmann H."/>
            <person name="Mikhaleva J."/>
            <person name="Olsen L.C."/>
            <person name="Jubin C."/>
            <person name="Canestro C."/>
            <person name="Bouquet J.M."/>
            <person name="Danks G."/>
            <person name="Poulain J."/>
            <person name="Campsteijn C."/>
            <person name="Adamski M."/>
            <person name="Cross I."/>
            <person name="Yadetie F."/>
            <person name="Muffato M."/>
            <person name="Louis A."/>
            <person name="Butcher S."/>
            <person name="Tsagkogeorga G."/>
            <person name="Konrad A."/>
            <person name="Singh S."/>
            <person name="Jensen M.F."/>
            <person name="Cong E.H."/>
            <person name="Eikeseth-Otteraa H."/>
            <person name="Noel B."/>
            <person name="Anthouard V."/>
            <person name="Porcel B.M."/>
            <person name="Kachouri-Lafond R."/>
            <person name="Nishino A."/>
            <person name="Ugolini M."/>
            <person name="Chourrout P."/>
            <person name="Nishida H."/>
            <person name="Aasland R."/>
            <person name="Huzurbazar S."/>
            <person name="Westhof E."/>
            <person name="Delsuc F."/>
            <person name="Lehrach H."/>
            <person name="Reinhardt R."/>
            <person name="Weissenbach J."/>
            <person name="Roy S.W."/>
            <person name="Artiguenave F."/>
            <person name="Postlethwait J.H."/>
            <person name="Manak J.R."/>
            <person name="Thompson E.M."/>
            <person name="Jaillon O."/>
            <person name="Du Pasquier L."/>
            <person name="Boudinot P."/>
            <person name="Liberles D.A."/>
            <person name="Volff J.N."/>
            <person name="Philippe H."/>
            <person name="Lenhard B."/>
            <person name="Roest Crollius H."/>
            <person name="Wincker P."/>
            <person name="Chourrout D."/>
        </authorList>
    </citation>
    <scope>NUCLEOTIDE SEQUENCE [LARGE SCALE GENOMIC DNA]</scope>
</reference>